<dbReference type="OMA" id="FCHENCL"/>
<reference evidence="1 2" key="1">
    <citation type="journal article" date="2018" name="Nat. Genet.">
        <title>The Rosa genome provides new insights in the design of modern roses.</title>
        <authorList>
            <person name="Bendahmane M."/>
        </authorList>
    </citation>
    <scope>NUCLEOTIDE SEQUENCE [LARGE SCALE GENOMIC DNA]</scope>
    <source>
        <strain evidence="2">cv. Old Blush</strain>
    </source>
</reference>
<sequence length="280" mass="31874">MAGETMIEEEEKISVKPMVSTPRKMVHYAEAWDYFVNLPFSFLTLPRGFTSKQMQGSSSKETIVEEEKIFVKLKVSKSRKIVCFAEAEEDFVNLLFSFLTIPLGFISKQMRDSSWKGCIDQLYKSVQDLDNERYLKSNDHKNVPLSPKIFPGFSYNNHIWGIQEGKASYNYVYCRPNGVEDMLLTEKTLIPSQVMYTFHLKLVSNISSQGFLKGPTMFTVIDQLIVRPISPIFGFSILNELKVPLDDIKEEIVQVGKGEVLRLLVASIAGNSALTDVFIR</sequence>
<proteinExistence type="predicted"/>
<evidence type="ECO:0000313" key="2">
    <source>
        <dbReference type="Proteomes" id="UP000238479"/>
    </source>
</evidence>
<dbReference type="InterPro" id="IPR007750">
    <property type="entry name" value="DUF674"/>
</dbReference>
<keyword evidence="2" id="KW-1185">Reference proteome</keyword>
<dbReference type="PANTHER" id="PTHR33103:SF27">
    <property type="entry name" value="OS04G0594700 PROTEIN"/>
    <property type="match status" value="1"/>
</dbReference>
<dbReference type="Gramene" id="PRQ34353">
    <property type="protein sequence ID" value="PRQ34353"/>
    <property type="gene ID" value="RchiOBHm_Chr5g0067861"/>
</dbReference>
<dbReference type="PANTHER" id="PTHR33103">
    <property type="entry name" value="OS01G0153900 PROTEIN"/>
    <property type="match status" value="1"/>
</dbReference>
<accession>A0A2P6QJJ7</accession>
<comment type="caution">
    <text evidence="1">The sequence shown here is derived from an EMBL/GenBank/DDBJ whole genome shotgun (WGS) entry which is preliminary data.</text>
</comment>
<organism evidence="1 2">
    <name type="scientific">Rosa chinensis</name>
    <name type="common">China rose</name>
    <dbReference type="NCBI Taxonomy" id="74649"/>
    <lineage>
        <taxon>Eukaryota</taxon>
        <taxon>Viridiplantae</taxon>
        <taxon>Streptophyta</taxon>
        <taxon>Embryophyta</taxon>
        <taxon>Tracheophyta</taxon>
        <taxon>Spermatophyta</taxon>
        <taxon>Magnoliopsida</taxon>
        <taxon>eudicotyledons</taxon>
        <taxon>Gunneridae</taxon>
        <taxon>Pentapetalae</taxon>
        <taxon>rosids</taxon>
        <taxon>fabids</taxon>
        <taxon>Rosales</taxon>
        <taxon>Rosaceae</taxon>
        <taxon>Rosoideae</taxon>
        <taxon>Rosoideae incertae sedis</taxon>
        <taxon>Rosa</taxon>
    </lineage>
</organism>
<dbReference type="Proteomes" id="UP000238479">
    <property type="component" value="Chromosome 5"/>
</dbReference>
<gene>
    <name evidence="1" type="ORF">RchiOBHm_Chr5g0067861</name>
</gene>
<evidence type="ECO:0000313" key="1">
    <source>
        <dbReference type="EMBL" id="PRQ34353.1"/>
    </source>
</evidence>
<dbReference type="Pfam" id="PF05056">
    <property type="entry name" value="DUF674"/>
    <property type="match status" value="1"/>
</dbReference>
<evidence type="ECO:0008006" key="3">
    <source>
        <dbReference type="Google" id="ProtNLM"/>
    </source>
</evidence>
<dbReference type="AlphaFoldDB" id="A0A2P6QJJ7"/>
<protein>
    <recommendedName>
        <fullName evidence="3">DUF674 family protein</fullName>
    </recommendedName>
</protein>
<dbReference type="EMBL" id="PDCK01000043">
    <property type="protein sequence ID" value="PRQ34353.1"/>
    <property type="molecule type" value="Genomic_DNA"/>
</dbReference>
<name>A0A2P6QJJ7_ROSCH</name>
<dbReference type="STRING" id="74649.A0A2P6QJJ7"/>